<keyword evidence="1" id="KW-0812">Transmembrane</keyword>
<organism evidence="2 3">
    <name type="scientific">candidate division CPR3 bacterium 4484_211</name>
    <dbReference type="NCBI Taxonomy" id="1968527"/>
    <lineage>
        <taxon>Bacteria</taxon>
        <taxon>Bacteria division CPR3</taxon>
    </lineage>
</organism>
<dbReference type="AlphaFoldDB" id="A0A1W9NZD9"/>
<sequence>MRNNTQFNILGKITAPNFETVAHTIKLTVGEDFGIFKAMKKGLVLFSTLLIFVVVALAVLVIPAEARVVYDRENPVALGSAEVVDDDLFIAATQVAIRGTVNGDVFVAGGSVAIEGTINGDVYAAGGLVTVTGKVSQDLVVLGGNVNLSGAEVGDGVIAGAGQLDISSDTKIGGGLIFAGGWGILSGEVGRNVVGGCGRLLLDGSVGRSVYVGASVLNVDSAARIGGSLTYRAGKSESISSAAEIKGGLNKVSGTAPRKGWRFSLKNFGLAGYVYSYVSSLVVGIILVYFFRFQVERVAETVLIQPWRSLGLGFLVLFLTPVAVIIFLASVVGIPIGLIIFALWMLSIYLTHFFISYLFGDSLAGLLKDRSLNPYLVMALGLLVYQLLGLIPIFNFFIGLATILFGLGALFSYQREVISAARATS</sequence>
<feature type="transmembrane region" description="Helical" evidence="1">
    <location>
        <begin position="43"/>
        <end position="64"/>
    </location>
</feature>
<proteinExistence type="predicted"/>
<feature type="transmembrane region" description="Helical" evidence="1">
    <location>
        <begin position="372"/>
        <end position="388"/>
    </location>
</feature>
<name>A0A1W9NZD9_UNCC3</name>
<feature type="transmembrane region" description="Helical" evidence="1">
    <location>
        <begin position="272"/>
        <end position="291"/>
    </location>
</feature>
<evidence type="ECO:0000313" key="3">
    <source>
        <dbReference type="Proteomes" id="UP000192520"/>
    </source>
</evidence>
<dbReference type="Proteomes" id="UP000192520">
    <property type="component" value="Unassembled WGS sequence"/>
</dbReference>
<dbReference type="STRING" id="1968527.B5M47_00455"/>
<keyword evidence="1" id="KW-0472">Membrane</keyword>
<reference evidence="3" key="1">
    <citation type="submission" date="2017-03" db="EMBL/GenBank/DDBJ databases">
        <title>Novel pathways for hydrocarbon cycling and metabolic interdependencies in hydrothermal sediment communities.</title>
        <authorList>
            <person name="Dombrowski N."/>
            <person name="Seitz K."/>
            <person name="Teske A."/>
            <person name="Baker B."/>
        </authorList>
    </citation>
    <scope>NUCLEOTIDE SEQUENCE [LARGE SCALE GENOMIC DNA]</scope>
</reference>
<feature type="transmembrane region" description="Helical" evidence="1">
    <location>
        <begin position="312"/>
        <end position="332"/>
    </location>
</feature>
<evidence type="ECO:0008006" key="4">
    <source>
        <dbReference type="Google" id="ProtNLM"/>
    </source>
</evidence>
<feature type="transmembrane region" description="Helical" evidence="1">
    <location>
        <begin position="338"/>
        <end position="360"/>
    </location>
</feature>
<evidence type="ECO:0000256" key="1">
    <source>
        <dbReference type="SAM" id="Phobius"/>
    </source>
</evidence>
<gene>
    <name evidence="2" type="ORF">B5M47_00455</name>
</gene>
<evidence type="ECO:0000313" key="2">
    <source>
        <dbReference type="EMBL" id="OQX51459.1"/>
    </source>
</evidence>
<comment type="caution">
    <text evidence="2">The sequence shown here is derived from an EMBL/GenBank/DDBJ whole genome shotgun (WGS) entry which is preliminary data.</text>
</comment>
<feature type="transmembrane region" description="Helical" evidence="1">
    <location>
        <begin position="394"/>
        <end position="413"/>
    </location>
</feature>
<keyword evidence="1" id="KW-1133">Transmembrane helix</keyword>
<dbReference type="EMBL" id="MZGJ01000003">
    <property type="protein sequence ID" value="OQX51459.1"/>
    <property type="molecule type" value="Genomic_DNA"/>
</dbReference>
<accession>A0A1W9NZD9</accession>
<protein>
    <recommendedName>
        <fullName evidence="4">Polymer-forming cytoskeletal protein</fullName>
    </recommendedName>
</protein>